<name>A0A926P3R9_9HYPH</name>
<feature type="transmembrane region" description="Helical" evidence="1">
    <location>
        <begin position="39"/>
        <end position="56"/>
    </location>
</feature>
<feature type="transmembrane region" description="Helical" evidence="1">
    <location>
        <begin position="6"/>
        <end position="27"/>
    </location>
</feature>
<feature type="transmembrane region" description="Helical" evidence="1">
    <location>
        <begin position="171"/>
        <end position="189"/>
    </location>
</feature>
<gene>
    <name evidence="2" type="ORF">HK439_25610</name>
</gene>
<proteinExistence type="predicted"/>
<feature type="transmembrane region" description="Helical" evidence="1">
    <location>
        <begin position="209"/>
        <end position="229"/>
    </location>
</feature>
<sequence>MFDTIATFYVQSFGIFLTAVVIGLLALGAFRANMAPRRAAWIIAALAAFLSLWFVAMGPLARAGLLLPPPTLTDPPFALMPLIGGAVLLWSLGRFTQSGRAILSGLDQHHLIGFQVFRMMGGLFLLGWAMGRIPWEFALPAGVGDVWAGVAAMRALSALNRGEPDAGHKVLWANVVGLTDFAVAVAAGVTTSEGFLHILSLDAPNIINLYPLALFPAYFVPIFIAFHLFSLARLGQGADAVQTAHA</sequence>
<keyword evidence="1" id="KW-0472">Membrane</keyword>
<keyword evidence="1" id="KW-1133">Transmembrane helix</keyword>
<evidence type="ECO:0000256" key="1">
    <source>
        <dbReference type="SAM" id="Phobius"/>
    </source>
</evidence>
<organism evidence="2 3">
    <name type="scientific">Roseibium aggregatum</name>
    <dbReference type="NCBI Taxonomy" id="187304"/>
    <lineage>
        <taxon>Bacteria</taxon>
        <taxon>Pseudomonadati</taxon>
        <taxon>Pseudomonadota</taxon>
        <taxon>Alphaproteobacteria</taxon>
        <taxon>Hyphomicrobiales</taxon>
        <taxon>Stappiaceae</taxon>
        <taxon>Roseibium</taxon>
    </lineage>
</organism>
<protein>
    <submittedName>
        <fullName evidence="2">Uncharacterized protein</fullName>
    </submittedName>
</protein>
<evidence type="ECO:0000313" key="3">
    <source>
        <dbReference type="Proteomes" id="UP000598467"/>
    </source>
</evidence>
<dbReference type="EMBL" id="JABFCZ010000048">
    <property type="protein sequence ID" value="MBD1549645.1"/>
    <property type="molecule type" value="Genomic_DNA"/>
</dbReference>
<reference evidence="2" key="1">
    <citation type="submission" date="2020-05" db="EMBL/GenBank/DDBJ databases">
        <title>Identification of trans-AT polyketide cluster in two marine bacteria, producers of a novel glutaramide-containing polyketide sesbanimide D and analogs.</title>
        <authorList>
            <person name="Kacar D."/>
            <person name="Rodriguez P."/>
            <person name="Canedo L."/>
            <person name="Gonzalez E."/>
            <person name="Galan B."/>
            <person name="De La Calle F."/>
            <person name="Garcia J.L."/>
        </authorList>
    </citation>
    <scope>NUCLEOTIDE SEQUENCE</scope>
    <source>
        <strain evidence="2">PHM038</strain>
    </source>
</reference>
<dbReference type="Proteomes" id="UP000598467">
    <property type="component" value="Unassembled WGS sequence"/>
</dbReference>
<dbReference type="RefSeq" id="WP_190294336.1">
    <property type="nucleotide sequence ID" value="NZ_JABFCZ010000048.1"/>
</dbReference>
<evidence type="ECO:0000313" key="2">
    <source>
        <dbReference type="EMBL" id="MBD1549645.1"/>
    </source>
</evidence>
<comment type="caution">
    <text evidence="2">The sequence shown here is derived from an EMBL/GenBank/DDBJ whole genome shotgun (WGS) entry which is preliminary data.</text>
</comment>
<dbReference type="AlphaFoldDB" id="A0A926P3R9"/>
<keyword evidence="1" id="KW-0812">Transmembrane</keyword>
<accession>A0A926P3R9</accession>
<feature type="transmembrane region" description="Helical" evidence="1">
    <location>
        <begin position="76"/>
        <end position="92"/>
    </location>
</feature>